<dbReference type="InterPro" id="IPR029056">
    <property type="entry name" value="Ribokinase-like"/>
</dbReference>
<dbReference type="InterPro" id="IPR052700">
    <property type="entry name" value="Carb_kinase_PfkB-like"/>
</dbReference>
<protein>
    <submittedName>
        <fullName evidence="5">2-dehydro-3-deoxygluconokinase</fullName>
    </submittedName>
</protein>
<evidence type="ECO:0000256" key="3">
    <source>
        <dbReference type="ARBA" id="ARBA00022777"/>
    </source>
</evidence>
<dbReference type="GO" id="GO:0016301">
    <property type="term" value="F:kinase activity"/>
    <property type="evidence" value="ECO:0007669"/>
    <property type="project" value="UniProtKB-KW"/>
</dbReference>
<keyword evidence="6" id="KW-1185">Reference proteome</keyword>
<dbReference type="SUPFAM" id="SSF53613">
    <property type="entry name" value="Ribokinase-like"/>
    <property type="match status" value="1"/>
</dbReference>
<sequence>MRYLTFGEIMLRLKAPGVERFFQSPVLEATFGGGEANVAVSLANYGCDVSYITVLPDNPIADACIAELRRFGVCTRLIKRGPGRMGIYFLEGGANQLPSKVVYDRAYSAIAMAKPGDINWDEAMDGIDWFHITGITPAISEGAMALSLESVKTAKSKGITVSCDLNFRKNLWKYGKSAPEVMTEIAKYVDVAIANEEDVQKSLGINIDVDVESGKLDTDKYRILSDEVLKAYPNMKMIAITLRESKSADINGWAACLNDREKFYISRRYEINDIIDRVGGGDAFAGGLIYGLTHYDDKQKALEFAVAASCLKHSIPGDFNRVTLKDVENLAKGDASGRVQR</sequence>
<dbReference type="PANTHER" id="PTHR43320:SF2">
    <property type="entry name" value="2-DEHYDRO-3-DEOXYGLUCONOKINASE_2-DEHYDRO-3-DEOXYGALACTONOKINASE"/>
    <property type="match status" value="1"/>
</dbReference>
<comment type="similarity">
    <text evidence="1">Belongs to the carbohydrate kinase PfkB family.</text>
</comment>
<name>A0A1M6G3E5_9FIRM</name>
<dbReference type="Pfam" id="PF00294">
    <property type="entry name" value="PfkB"/>
    <property type="match status" value="1"/>
</dbReference>
<evidence type="ECO:0000313" key="6">
    <source>
        <dbReference type="Proteomes" id="UP000324781"/>
    </source>
</evidence>
<proteinExistence type="inferred from homology"/>
<evidence type="ECO:0000256" key="2">
    <source>
        <dbReference type="ARBA" id="ARBA00022679"/>
    </source>
</evidence>
<dbReference type="RefSeq" id="WP_149678644.1">
    <property type="nucleotide sequence ID" value="NZ_DAONMB010000007.1"/>
</dbReference>
<gene>
    <name evidence="5" type="ORF">SAMN05444373_10214</name>
</gene>
<evidence type="ECO:0000259" key="4">
    <source>
        <dbReference type="Pfam" id="PF00294"/>
    </source>
</evidence>
<keyword evidence="3 5" id="KW-0418">Kinase</keyword>
<dbReference type="OrthoDB" id="9813569at2"/>
<dbReference type="InterPro" id="IPR011611">
    <property type="entry name" value="PfkB_dom"/>
</dbReference>
<organism evidence="5 6">
    <name type="scientific">Thermoclostridium caenicola</name>
    <dbReference type="NCBI Taxonomy" id="659425"/>
    <lineage>
        <taxon>Bacteria</taxon>
        <taxon>Bacillati</taxon>
        <taxon>Bacillota</taxon>
        <taxon>Clostridia</taxon>
        <taxon>Eubacteriales</taxon>
        <taxon>Oscillospiraceae</taxon>
        <taxon>Thermoclostridium</taxon>
    </lineage>
</organism>
<keyword evidence="2" id="KW-0808">Transferase</keyword>
<evidence type="ECO:0000313" key="5">
    <source>
        <dbReference type="EMBL" id="SHJ04420.1"/>
    </source>
</evidence>
<dbReference type="PANTHER" id="PTHR43320">
    <property type="entry name" value="SUGAR KINASE"/>
    <property type="match status" value="1"/>
</dbReference>
<dbReference type="AlphaFoldDB" id="A0A1M6G3E5"/>
<feature type="domain" description="Carbohydrate kinase PfkB" evidence="4">
    <location>
        <begin position="23"/>
        <end position="312"/>
    </location>
</feature>
<dbReference type="CDD" id="cd01166">
    <property type="entry name" value="KdgK"/>
    <property type="match status" value="1"/>
</dbReference>
<dbReference type="Proteomes" id="UP000324781">
    <property type="component" value="Unassembled WGS sequence"/>
</dbReference>
<accession>A0A1M6G3E5</accession>
<evidence type="ECO:0000256" key="1">
    <source>
        <dbReference type="ARBA" id="ARBA00010688"/>
    </source>
</evidence>
<dbReference type="EMBL" id="FQZP01000021">
    <property type="protein sequence ID" value="SHJ04420.1"/>
    <property type="molecule type" value="Genomic_DNA"/>
</dbReference>
<dbReference type="Gene3D" id="3.40.1190.20">
    <property type="match status" value="1"/>
</dbReference>
<reference evidence="5 6" key="1">
    <citation type="submission" date="2016-11" db="EMBL/GenBank/DDBJ databases">
        <authorList>
            <person name="Varghese N."/>
            <person name="Submissions S."/>
        </authorList>
    </citation>
    <scope>NUCLEOTIDE SEQUENCE [LARGE SCALE GENOMIC DNA]</scope>
    <source>
        <strain evidence="5 6">DSM 19027</strain>
    </source>
</reference>